<keyword evidence="1" id="KW-1133">Transmembrane helix</keyword>
<keyword evidence="1" id="KW-0812">Transmembrane</keyword>
<feature type="transmembrane region" description="Helical" evidence="1">
    <location>
        <begin position="76"/>
        <end position="94"/>
    </location>
</feature>
<accession>A0A6B0YM86</accession>
<dbReference type="AlphaFoldDB" id="A0A6B0YM86"/>
<gene>
    <name evidence="2" type="ORF">F4Y42_01075</name>
</gene>
<name>A0A6B0YM86_9CHLR</name>
<dbReference type="EMBL" id="VXRG01000008">
    <property type="protein sequence ID" value="MXY92020.1"/>
    <property type="molecule type" value="Genomic_DNA"/>
</dbReference>
<sequence>MEGKLLPPVIFNAITIVSMLYALSQIISDGPRLRSTTTGITMALQEIAHESELVDEAFISSFVADQEQRRGLFNEIIVVMLTAILANVAANFFGRGRQKANTARIRELEEELRGLKGD</sequence>
<keyword evidence="1" id="KW-0472">Membrane</keyword>
<evidence type="ECO:0000313" key="2">
    <source>
        <dbReference type="EMBL" id="MXY92020.1"/>
    </source>
</evidence>
<proteinExistence type="predicted"/>
<evidence type="ECO:0000256" key="1">
    <source>
        <dbReference type="SAM" id="Phobius"/>
    </source>
</evidence>
<feature type="transmembrane region" description="Helical" evidence="1">
    <location>
        <begin position="9"/>
        <end position="27"/>
    </location>
</feature>
<comment type="caution">
    <text evidence="2">The sequence shown here is derived from an EMBL/GenBank/DDBJ whole genome shotgun (WGS) entry which is preliminary data.</text>
</comment>
<protein>
    <submittedName>
        <fullName evidence="2">Uncharacterized protein</fullName>
    </submittedName>
</protein>
<reference evidence="2" key="1">
    <citation type="submission" date="2019-09" db="EMBL/GenBank/DDBJ databases">
        <title>Characterisation of the sponge microbiome using genome-centric metagenomics.</title>
        <authorList>
            <person name="Engelberts J.P."/>
            <person name="Robbins S.J."/>
            <person name="De Goeij J.M."/>
            <person name="Aranda M."/>
            <person name="Bell S.C."/>
            <person name="Webster N.S."/>
        </authorList>
    </citation>
    <scope>NUCLEOTIDE SEQUENCE</scope>
    <source>
        <strain evidence="2">SB0664_bin_27</strain>
    </source>
</reference>
<organism evidence="2">
    <name type="scientific">Caldilineaceae bacterium SB0664_bin_27</name>
    <dbReference type="NCBI Taxonomy" id="2605260"/>
    <lineage>
        <taxon>Bacteria</taxon>
        <taxon>Bacillati</taxon>
        <taxon>Chloroflexota</taxon>
        <taxon>Caldilineae</taxon>
        <taxon>Caldilineales</taxon>
        <taxon>Caldilineaceae</taxon>
    </lineage>
</organism>